<evidence type="ECO:0000313" key="2">
    <source>
        <dbReference type="Proteomes" id="UP000267145"/>
    </source>
</evidence>
<name>A0A3M9Y897_9PEZI</name>
<reference evidence="1 2" key="1">
    <citation type="submission" date="2018-10" db="EMBL/GenBank/DDBJ databases">
        <title>Genome sequence of Verticillium nonalfalfae VnAa140.</title>
        <authorList>
            <person name="Stajich J.E."/>
            <person name="Kasson M.T."/>
        </authorList>
    </citation>
    <scope>NUCLEOTIDE SEQUENCE [LARGE SCALE GENOMIC DNA]</scope>
    <source>
        <strain evidence="1 2">VnAa140</strain>
    </source>
</reference>
<dbReference type="GeneID" id="39610929"/>
<comment type="caution">
    <text evidence="1">The sequence shown here is derived from an EMBL/GenBank/DDBJ whole genome shotgun (WGS) entry which is preliminary data.</text>
</comment>
<dbReference type="Proteomes" id="UP000267145">
    <property type="component" value="Unassembled WGS sequence"/>
</dbReference>
<organism evidence="1 2">
    <name type="scientific">Verticillium nonalfalfae</name>
    <dbReference type="NCBI Taxonomy" id="1051616"/>
    <lineage>
        <taxon>Eukaryota</taxon>
        <taxon>Fungi</taxon>
        <taxon>Dikarya</taxon>
        <taxon>Ascomycota</taxon>
        <taxon>Pezizomycotina</taxon>
        <taxon>Sordariomycetes</taxon>
        <taxon>Hypocreomycetidae</taxon>
        <taxon>Glomerellales</taxon>
        <taxon>Plectosphaerellaceae</taxon>
        <taxon>Verticillium</taxon>
    </lineage>
</organism>
<protein>
    <submittedName>
        <fullName evidence="1">Uncharacterized protein</fullName>
    </submittedName>
</protein>
<accession>A0A3M9Y897</accession>
<dbReference type="EMBL" id="RBVV01000057">
    <property type="protein sequence ID" value="RNJ56405.1"/>
    <property type="molecule type" value="Genomic_DNA"/>
</dbReference>
<dbReference type="AlphaFoldDB" id="A0A3M9Y897"/>
<proteinExistence type="predicted"/>
<keyword evidence="2" id="KW-1185">Reference proteome</keyword>
<sequence length="134" mass="13877">MVSRSSTPLFDDPHTRPLIRLAININIFTQTLLNLTQSTGNMLSFKTLAVLAAVALGAVARPADMAARDEAPATTPSTEKITFAMAAPGLEAGVQCGPNKCGAGLVCCNESCGICSAPRGVCITLWCGEPILSV</sequence>
<dbReference type="RefSeq" id="XP_028494563.1">
    <property type="nucleotide sequence ID" value="XM_028641353.1"/>
</dbReference>
<gene>
    <name evidence="1" type="ORF">D7B24_007240</name>
</gene>
<evidence type="ECO:0000313" key="1">
    <source>
        <dbReference type="EMBL" id="RNJ56405.1"/>
    </source>
</evidence>